<name>A0A8X6J2P8_TRICU</name>
<reference evidence="1" key="1">
    <citation type="submission" date="2020-07" db="EMBL/GenBank/DDBJ databases">
        <title>Multicomponent nature underlies the extraordinary mechanical properties of spider dragline silk.</title>
        <authorList>
            <person name="Kono N."/>
            <person name="Nakamura H."/>
            <person name="Mori M."/>
            <person name="Yoshida Y."/>
            <person name="Ohtoshi R."/>
            <person name="Malay A.D."/>
            <person name="Moran D.A.P."/>
            <person name="Tomita M."/>
            <person name="Numata K."/>
            <person name="Arakawa K."/>
        </authorList>
    </citation>
    <scope>NUCLEOTIDE SEQUENCE</scope>
</reference>
<proteinExistence type="predicted"/>
<dbReference type="AlphaFoldDB" id="A0A8X6J2P8"/>
<gene>
    <name evidence="1" type="ORF">TNCT_688601</name>
</gene>
<evidence type="ECO:0000313" key="2">
    <source>
        <dbReference type="Proteomes" id="UP000887116"/>
    </source>
</evidence>
<keyword evidence="2" id="KW-1185">Reference proteome</keyword>
<dbReference type="EMBL" id="BMAO01033351">
    <property type="protein sequence ID" value="GFQ88905.1"/>
    <property type="molecule type" value="Genomic_DNA"/>
</dbReference>
<protein>
    <submittedName>
        <fullName evidence="1">Uncharacterized protein</fullName>
    </submittedName>
</protein>
<comment type="caution">
    <text evidence="1">The sequence shown here is derived from an EMBL/GenBank/DDBJ whole genome shotgun (WGS) entry which is preliminary data.</text>
</comment>
<dbReference type="Proteomes" id="UP000887116">
    <property type="component" value="Unassembled WGS sequence"/>
</dbReference>
<sequence length="316" mass="34918">MTFEEFLKALPKKELLRPSKNLEPIHRTTSPISTVQSNQFPLVFVSTGFTGTLPSNEAPLLFKLKYGTDGEFVSDLIAPRLYSVCIDSFSIKKDKLMMSMNNGQSSECSSNFKEICVKEEPLDSDEESIDETSLNSRNVKESSIMPVIIKAYSCEDSSTTTENDASVAGSFNFPLKFVLTGSINDSSVNTRPLIYVLKQGSNGIYVTRDAMPQIFSVQINSSNQATFKVKNDAMAFKTEGPLNVHVKVERSPKNSSVVSHDIKVKEEPLPLPVILNVSSCSNNLSDSYGSEISNDTENDQLVSSGKSYSMIYLIYF</sequence>
<accession>A0A8X6J2P8</accession>
<dbReference type="OrthoDB" id="6433467at2759"/>
<evidence type="ECO:0000313" key="1">
    <source>
        <dbReference type="EMBL" id="GFQ88905.1"/>
    </source>
</evidence>
<organism evidence="1 2">
    <name type="scientific">Trichonephila clavata</name>
    <name type="common">Joro spider</name>
    <name type="synonym">Nephila clavata</name>
    <dbReference type="NCBI Taxonomy" id="2740835"/>
    <lineage>
        <taxon>Eukaryota</taxon>
        <taxon>Metazoa</taxon>
        <taxon>Ecdysozoa</taxon>
        <taxon>Arthropoda</taxon>
        <taxon>Chelicerata</taxon>
        <taxon>Arachnida</taxon>
        <taxon>Araneae</taxon>
        <taxon>Araneomorphae</taxon>
        <taxon>Entelegynae</taxon>
        <taxon>Araneoidea</taxon>
        <taxon>Nephilidae</taxon>
        <taxon>Trichonephila</taxon>
    </lineage>
</organism>